<protein>
    <recommendedName>
        <fullName evidence="8">EAL domain-containing protein</fullName>
    </recommendedName>
</protein>
<dbReference type="SUPFAM" id="SSF55785">
    <property type="entry name" value="PYP-like sensor domain (PAS domain)"/>
    <property type="match status" value="2"/>
</dbReference>
<dbReference type="PANTHER" id="PTHR44757">
    <property type="entry name" value="DIGUANYLATE CYCLASE DGCP"/>
    <property type="match status" value="1"/>
</dbReference>
<dbReference type="SMART" id="SM00052">
    <property type="entry name" value="EAL"/>
    <property type="match status" value="1"/>
</dbReference>
<dbReference type="NCBIfam" id="TIGR00254">
    <property type="entry name" value="GGDEF"/>
    <property type="match status" value="1"/>
</dbReference>
<dbReference type="InterPro" id="IPR000160">
    <property type="entry name" value="GGDEF_dom"/>
</dbReference>
<dbReference type="Pfam" id="PF00563">
    <property type="entry name" value="EAL"/>
    <property type="match status" value="1"/>
</dbReference>
<dbReference type="InterPro" id="IPR000700">
    <property type="entry name" value="PAS-assoc_C"/>
</dbReference>
<feature type="domain" description="PAC" evidence="3">
    <location>
        <begin position="380"/>
        <end position="432"/>
    </location>
</feature>
<feature type="domain" description="EAL" evidence="4">
    <location>
        <begin position="606"/>
        <end position="862"/>
    </location>
</feature>
<dbReference type="PROSITE" id="PS50112">
    <property type="entry name" value="PAS"/>
    <property type="match status" value="2"/>
</dbReference>
<dbReference type="AlphaFoldDB" id="A0A2R4XKV5"/>
<reference evidence="6 7" key="1">
    <citation type="submission" date="2018-04" db="EMBL/GenBank/DDBJ databases">
        <title>Bordetella sp. HZ20 isolated from seawater.</title>
        <authorList>
            <person name="Sun C."/>
        </authorList>
    </citation>
    <scope>NUCLEOTIDE SEQUENCE [LARGE SCALE GENOMIC DNA]</scope>
    <source>
        <strain evidence="6 7">HZ20</strain>
    </source>
</reference>
<dbReference type="PROSITE" id="PS50887">
    <property type="entry name" value="GGDEF"/>
    <property type="match status" value="1"/>
</dbReference>
<dbReference type="SMART" id="SM00267">
    <property type="entry name" value="GGDEF"/>
    <property type="match status" value="1"/>
</dbReference>
<dbReference type="InterPro" id="IPR001610">
    <property type="entry name" value="PAC"/>
</dbReference>
<dbReference type="Proteomes" id="UP000244571">
    <property type="component" value="Chromosome"/>
</dbReference>
<dbReference type="GO" id="GO:0003824">
    <property type="term" value="F:catalytic activity"/>
    <property type="evidence" value="ECO:0007669"/>
    <property type="project" value="UniProtKB-ARBA"/>
</dbReference>
<feature type="domain" description="GGDEF" evidence="5">
    <location>
        <begin position="464"/>
        <end position="597"/>
    </location>
</feature>
<dbReference type="SUPFAM" id="SSF55073">
    <property type="entry name" value="Nucleotide cyclase"/>
    <property type="match status" value="1"/>
</dbReference>
<dbReference type="Pfam" id="PF08448">
    <property type="entry name" value="PAS_4"/>
    <property type="match status" value="1"/>
</dbReference>
<sequence>MSNHPQDPIEALRQKVRNVVDKRPAERSSDSSDLIRSLDTAALSDQGRHTPTERMISDAIRQALFMLPVAALIVDDQLKVRFANLAAHQLITRTTDSTSRPDVSGEPYVLQHFLVVDDIELLRGMVRQSILSKKSLDARIKGKRGHTEIIACHAQITHLSGEAGASLALVVLTKLDAEKTSTLETAEPIAPALLAGSTDYVFATDPGGRVIYANPAYLSVIDKPASEVIGRRLEYLLPLRNAIEHVQAENQIQATQESMRMSEAVYLRNGTFELDTHKFPLLDESSRLYGIGSISRDMTGPNESLRLQKLSEAIFLNTREAIVLTDAQGRITRVNPGWERITGFSEAAVLGKKLSLVHSGHQDSRQYEEIWRNILENGHWSGELVNRKSDGTEFVVWSTISAMFKEDGHLLGYLAVQTDITDLRQANEKIRLLANTDTLTGLPNRKKFLEQLDDEIGKAGTHHPSFALLFLDLDHFKEVNDSLGHHMGDHLLVQIAHRLGEATRTSDIVARLGGDEFTILLPATSRDEAIVIAHQILQHVHYPLLLDSFINYRPQASIGIAMFPEDGDSGQELLKHADQAMYAAKHKGRNQARAYSADLEQANQRTFTLRRELADALMNNELRVFLQPVFDLETLDVIGAEALVRWQHPSMGLLSPGEFLPVAQASKMMGAIDHWVLDATLRQVSAWHAQGRWKPDWRVSINQNTDDIRHKDWASELARMLKKLNLPAQAVGIELTEELWTEPVPVVLKNLRTIQQMGLTLYIDDFGTGYSSLAYLKELPASVIKIDQHFVAQLDSANEDSTLVEAIIALGKKLQYQLIAEGVETEAQRKVLLAKGCTAAQGYLLSPPLSAKCFEERFLPEPSPT</sequence>
<evidence type="ECO:0008006" key="8">
    <source>
        <dbReference type="Google" id="ProtNLM"/>
    </source>
</evidence>
<evidence type="ECO:0000259" key="2">
    <source>
        <dbReference type="PROSITE" id="PS50112"/>
    </source>
</evidence>
<accession>A0A2R4XKV5</accession>
<dbReference type="NCBIfam" id="TIGR00229">
    <property type="entry name" value="sensory_box"/>
    <property type="match status" value="1"/>
</dbReference>
<name>A0A2R4XKV5_9BURK</name>
<dbReference type="SMART" id="SM00086">
    <property type="entry name" value="PAC"/>
    <property type="match status" value="1"/>
</dbReference>
<dbReference type="InterPro" id="IPR035965">
    <property type="entry name" value="PAS-like_dom_sf"/>
</dbReference>
<dbReference type="CDD" id="cd01949">
    <property type="entry name" value="GGDEF"/>
    <property type="match status" value="1"/>
</dbReference>
<feature type="domain" description="PAS" evidence="2">
    <location>
        <begin position="306"/>
        <end position="378"/>
    </location>
</feature>
<dbReference type="Pfam" id="PF13426">
    <property type="entry name" value="PAS_9"/>
    <property type="match status" value="1"/>
</dbReference>
<proteinExistence type="predicted"/>
<dbReference type="SUPFAM" id="SSF141868">
    <property type="entry name" value="EAL domain-like"/>
    <property type="match status" value="1"/>
</dbReference>
<dbReference type="InterPro" id="IPR029787">
    <property type="entry name" value="Nucleotide_cyclase"/>
</dbReference>
<gene>
    <name evidence="6" type="ORF">DBV39_12635</name>
</gene>
<evidence type="ECO:0000259" key="4">
    <source>
        <dbReference type="PROSITE" id="PS50883"/>
    </source>
</evidence>
<dbReference type="FunFam" id="3.30.70.270:FF:000001">
    <property type="entry name" value="Diguanylate cyclase domain protein"/>
    <property type="match status" value="1"/>
</dbReference>
<evidence type="ECO:0000259" key="3">
    <source>
        <dbReference type="PROSITE" id="PS50113"/>
    </source>
</evidence>
<dbReference type="Pfam" id="PF00990">
    <property type="entry name" value="GGDEF"/>
    <property type="match status" value="1"/>
</dbReference>
<keyword evidence="7" id="KW-1185">Reference proteome</keyword>
<dbReference type="CDD" id="cd01948">
    <property type="entry name" value="EAL"/>
    <property type="match status" value="1"/>
</dbReference>
<evidence type="ECO:0000313" key="6">
    <source>
        <dbReference type="EMBL" id="AWB34411.1"/>
    </source>
</evidence>
<dbReference type="PROSITE" id="PS50883">
    <property type="entry name" value="EAL"/>
    <property type="match status" value="1"/>
</dbReference>
<dbReference type="SMART" id="SM00091">
    <property type="entry name" value="PAS"/>
    <property type="match status" value="3"/>
</dbReference>
<dbReference type="InterPro" id="IPR035919">
    <property type="entry name" value="EAL_sf"/>
</dbReference>
<feature type="domain" description="PAS" evidence="2">
    <location>
        <begin position="186"/>
        <end position="238"/>
    </location>
</feature>
<dbReference type="CDD" id="cd00130">
    <property type="entry name" value="PAS"/>
    <property type="match status" value="2"/>
</dbReference>
<dbReference type="InterPro" id="IPR001633">
    <property type="entry name" value="EAL_dom"/>
</dbReference>
<dbReference type="PROSITE" id="PS50113">
    <property type="entry name" value="PAC"/>
    <property type="match status" value="1"/>
</dbReference>
<dbReference type="InterPro" id="IPR013656">
    <property type="entry name" value="PAS_4"/>
</dbReference>
<dbReference type="InterPro" id="IPR052155">
    <property type="entry name" value="Biofilm_reg_signaling"/>
</dbReference>
<organism evidence="6 7">
    <name type="scientific">Orrella marina</name>
    <dbReference type="NCBI Taxonomy" id="2163011"/>
    <lineage>
        <taxon>Bacteria</taxon>
        <taxon>Pseudomonadati</taxon>
        <taxon>Pseudomonadota</taxon>
        <taxon>Betaproteobacteria</taxon>
        <taxon>Burkholderiales</taxon>
        <taxon>Alcaligenaceae</taxon>
        <taxon>Orrella</taxon>
    </lineage>
</organism>
<dbReference type="Gene3D" id="3.30.450.20">
    <property type="entry name" value="PAS domain"/>
    <property type="match status" value="2"/>
</dbReference>
<dbReference type="InterPro" id="IPR000014">
    <property type="entry name" value="PAS"/>
</dbReference>
<dbReference type="Gene3D" id="3.30.70.270">
    <property type="match status" value="1"/>
</dbReference>
<dbReference type="InterPro" id="IPR043128">
    <property type="entry name" value="Rev_trsase/Diguanyl_cyclase"/>
</dbReference>
<dbReference type="Gene3D" id="3.20.20.450">
    <property type="entry name" value="EAL domain"/>
    <property type="match status" value="1"/>
</dbReference>
<evidence type="ECO:0000256" key="1">
    <source>
        <dbReference type="SAM" id="MobiDB-lite"/>
    </source>
</evidence>
<dbReference type="EMBL" id="CP028901">
    <property type="protein sequence ID" value="AWB34411.1"/>
    <property type="molecule type" value="Genomic_DNA"/>
</dbReference>
<evidence type="ECO:0000313" key="7">
    <source>
        <dbReference type="Proteomes" id="UP000244571"/>
    </source>
</evidence>
<evidence type="ECO:0000259" key="5">
    <source>
        <dbReference type="PROSITE" id="PS50887"/>
    </source>
</evidence>
<feature type="region of interest" description="Disordered" evidence="1">
    <location>
        <begin position="20"/>
        <end position="50"/>
    </location>
</feature>
<dbReference type="KEGG" id="boz:DBV39_12635"/>
<dbReference type="PANTHER" id="PTHR44757:SF2">
    <property type="entry name" value="BIOFILM ARCHITECTURE MAINTENANCE PROTEIN MBAA"/>
    <property type="match status" value="1"/>
</dbReference>
<feature type="compositionally biased region" description="Basic and acidic residues" evidence="1">
    <location>
        <begin position="20"/>
        <end position="30"/>
    </location>
</feature>